<keyword evidence="1" id="KW-1133">Transmembrane helix</keyword>
<evidence type="ECO:0000313" key="2">
    <source>
        <dbReference type="EMBL" id="MBR7836305.1"/>
    </source>
</evidence>
<feature type="transmembrane region" description="Helical" evidence="1">
    <location>
        <begin position="21"/>
        <end position="39"/>
    </location>
</feature>
<evidence type="ECO:0000313" key="3">
    <source>
        <dbReference type="Proteomes" id="UP000675781"/>
    </source>
</evidence>
<accession>A0A941ERT7</accession>
<organism evidence="2 3">
    <name type="scientific">Actinospica durhamensis</name>
    <dbReference type="NCBI Taxonomy" id="1508375"/>
    <lineage>
        <taxon>Bacteria</taxon>
        <taxon>Bacillati</taxon>
        <taxon>Actinomycetota</taxon>
        <taxon>Actinomycetes</taxon>
        <taxon>Catenulisporales</taxon>
        <taxon>Actinospicaceae</taxon>
        <taxon>Actinospica</taxon>
    </lineage>
</organism>
<name>A0A941ERT7_9ACTN</name>
<dbReference type="EMBL" id="JAGSOG010000135">
    <property type="protein sequence ID" value="MBR7836305.1"/>
    <property type="molecule type" value="Genomic_DNA"/>
</dbReference>
<proteinExistence type="predicted"/>
<keyword evidence="1" id="KW-0472">Membrane</keyword>
<keyword evidence="1" id="KW-0812">Transmembrane</keyword>
<dbReference type="AlphaFoldDB" id="A0A941ERT7"/>
<gene>
    <name evidence="2" type="ORF">KDL01_23710</name>
</gene>
<dbReference type="Proteomes" id="UP000675781">
    <property type="component" value="Unassembled WGS sequence"/>
</dbReference>
<evidence type="ECO:0000256" key="1">
    <source>
        <dbReference type="SAM" id="Phobius"/>
    </source>
</evidence>
<comment type="caution">
    <text evidence="2">The sequence shown here is derived from an EMBL/GenBank/DDBJ whole genome shotgun (WGS) entry which is preliminary data.</text>
</comment>
<protein>
    <submittedName>
        <fullName evidence="2">Uncharacterized protein</fullName>
    </submittedName>
</protein>
<sequence>MSTRGTGGAARRAGNPKRASGGCLSLVVLLAVLLTIAIVHNHSSDAADPTPVATVATGAGPAADPATDDAVIEAGDCLSVDGDIPTDSTETVDVSDITEVDCSSSDAKYKVVGVVPLSTDMNACVTDYPSSTVSLLDQGAYFSSVYCAVDNG</sequence>
<reference evidence="2" key="1">
    <citation type="submission" date="2021-04" db="EMBL/GenBank/DDBJ databases">
        <title>Genome based classification of Actinospica acidithermotolerans sp. nov., an actinobacterium isolated from an Indonesian hot spring.</title>
        <authorList>
            <person name="Kusuma A.B."/>
            <person name="Putra K.E."/>
            <person name="Nafisah S."/>
            <person name="Loh J."/>
            <person name="Nouioui I."/>
            <person name="Goodfellow M."/>
        </authorList>
    </citation>
    <scope>NUCLEOTIDE SEQUENCE</scope>
    <source>
        <strain evidence="2">CSCA 57</strain>
    </source>
</reference>
<keyword evidence="3" id="KW-1185">Reference proteome</keyword>
<dbReference type="RefSeq" id="WP_212530785.1">
    <property type="nucleotide sequence ID" value="NZ_JAGSOG010000135.1"/>
</dbReference>